<keyword evidence="8 11" id="KW-0570">Pentose shunt</keyword>
<keyword evidence="6 11" id="KW-0963">Cytoplasm</keyword>
<reference evidence="12 13" key="1">
    <citation type="submission" date="2016-10" db="EMBL/GenBank/DDBJ databases">
        <title>Chromobacterium muskegensis sp. nov., an insecticidal bacterium isolated from Sphagnum bogs.</title>
        <authorList>
            <person name="Sparks M.E."/>
            <person name="Blackburn M.B."/>
            <person name="Gundersen-Rindal D.E."/>
            <person name="Mitchell A."/>
            <person name="Farrar R."/>
            <person name="Kuhar D."/>
        </authorList>
    </citation>
    <scope>NUCLEOTIDE SEQUENCE [LARGE SCALE GENOMIC DNA]</scope>
    <source>
        <strain evidence="12 13">21-1</strain>
    </source>
</reference>
<evidence type="ECO:0000313" key="13">
    <source>
        <dbReference type="Proteomes" id="UP000178776"/>
    </source>
</evidence>
<dbReference type="InterPro" id="IPR004732">
    <property type="entry name" value="Transaldolase_2"/>
</dbReference>
<comment type="function">
    <text evidence="1 11">Transaldolase is important for the balance of metabolites in the pentose-phosphate pathway.</text>
</comment>
<dbReference type="UniPathway" id="UPA00115">
    <property type="reaction ID" value="UER00414"/>
</dbReference>
<dbReference type="PANTHER" id="PTHR10683">
    <property type="entry name" value="TRANSALDOLASE"/>
    <property type="match status" value="1"/>
</dbReference>
<evidence type="ECO:0000256" key="9">
    <source>
        <dbReference type="ARBA" id="ARBA00023270"/>
    </source>
</evidence>
<dbReference type="InterPro" id="IPR013785">
    <property type="entry name" value="Aldolase_TIM"/>
</dbReference>
<comment type="similarity">
    <text evidence="4 11">Belongs to the transaldolase family. Type 2 subfamily.</text>
</comment>
<dbReference type="CDD" id="cd00955">
    <property type="entry name" value="Transaldolase_like"/>
    <property type="match status" value="1"/>
</dbReference>
<sequence>MNRLQAIRPFGQRIWLDNLSRELIASGELARLLADDGIAGVTSNPAIFYKAISGDASYQGELAVLKQNAALSAEARYEKLVVADIQAACDLLLPQYEASQGNDGYVSLEVSPELSRDEAGTLAAARRLWAEIGRANAMIKIPATAEGVRAFQTLTREGVNVNITLLFSLPQVEAVWDAYIAGLSARLADGQPVAGVKAVASFFLSRVDSLLDPQVAEPHQGKVAIALSKAAYARYQERFHGEEFAKLRAAGARPQFLLWASTGTKNPAYRDVLYVESLIGDETVNTVPDATMAAFRDHGDAALTLPQNMDDAKALLAAVEAAGIDLAAVGEKLQQDGLKLFEDAFAQLLKLTA</sequence>
<protein>
    <recommendedName>
        <fullName evidence="5 11">Transaldolase</fullName>
        <ecNumber evidence="5 11">2.2.1.2</ecNumber>
    </recommendedName>
</protein>
<keyword evidence="9 11" id="KW-0704">Schiff base</keyword>
<dbReference type="InterPro" id="IPR001585">
    <property type="entry name" value="TAL/FSA"/>
</dbReference>
<name>A0A1D9LHK1_9NEIS</name>
<dbReference type="InterPro" id="IPR018225">
    <property type="entry name" value="Transaldolase_AS"/>
</dbReference>
<comment type="catalytic activity">
    <reaction evidence="10 11">
        <text>D-sedoheptulose 7-phosphate + D-glyceraldehyde 3-phosphate = D-erythrose 4-phosphate + beta-D-fructose 6-phosphate</text>
        <dbReference type="Rhea" id="RHEA:17053"/>
        <dbReference type="ChEBI" id="CHEBI:16897"/>
        <dbReference type="ChEBI" id="CHEBI:57483"/>
        <dbReference type="ChEBI" id="CHEBI:57634"/>
        <dbReference type="ChEBI" id="CHEBI:59776"/>
        <dbReference type="EC" id="2.2.1.2"/>
    </reaction>
</comment>
<dbReference type="NCBIfam" id="TIGR00876">
    <property type="entry name" value="tal_mycobact"/>
    <property type="match status" value="1"/>
</dbReference>
<comment type="pathway">
    <text evidence="3 11">Carbohydrate degradation; pentose phosphate pathway; D-glyceraldehyde 3-phosphate and beta-D-fructose 6-phosphate from D-ribose 5-phosphate and D-xylulose 5-phosphate (non-oxidative stage): step 2/3.</text>
</comment>
<dbReference type="GO" id="GO:0004801">
    <property type="term" value="F:transaldolase activity"/>
    <property type="evidence" value="ECO:0007669"/>
    <property type="project" value="UniProtKB-UniRule"/>
</dbReference>
<dbReference type="KEGG" id="cvc:BKX93_12520"/>
<gene>
    <name evidence="11" type="primary">tal</name>
    <name evidence="12" type="ORF">BKX93_12520</name>
</gene>
<dbReference type="STRING" id="1108595.BKX93_12520"/>
<dbReference type="PANTHER" id="PTHR10683:SF31">
    <property type="entry name" value="TRANSALDOLASE"/>
    <property type="match status" value="1"/>
</dbReference>
<dbReference type="PIRSF" id="PIRSF036915">
    <property type="entry name" value="Trnald_Bac_Plnt"/>
    <property type="match status" value="1"/>
</dbReference>
<evidence type="ECO:0000256" key="6">
    <source>
        <dbReference type="ARBA" id="ARBA00022490"/>
    </source>
</evidence>
<dbReference type="EC" id="2.2.1.2" evidence="5 11"/>
<dbReference type="Gene3D" id="3.20.20.70">
    <property type="entry name" value="Aldolase class I"/>
    <property type="match status" value="1"/>
</dbReference>
<feature type="active site" description="Schiff-base intermediate with substrate" evidence="11">
    <location>
        <position position="140"/>
    </location>
</feature>
<dbReference type="NCBIfam" id="NF002881">
    <property type="entry name" value="PRK03343.1"/>
    <property type="match status" value="1"/>
</dbReference>
<evidence type="ECO:0000256" key="11">
    <source>
        <dbReference type="HAMAP-Rule" id="MF_00493"/>
    </source>
</evidence>
<evidence type="ECO:0000256" key="1">
    <source>
        <dbReference type="ARBA" id="ARBA00003518"/>
    </source>
</evidence>
<dbReference type="GeneID" id="68842034"/>
<evidence type="ECO:0000256" key="10">
    <source>
        <dbReference type="ARBA" id="ARBA00048810"/>
    </source>
</evidence>
<dbReference type="GO" id="GO:0006098">
    <property type="term" value="P:pentose-phosphate shunt"/>
    <property type="evidence" value="ECO:0007669"/>
    <property type="project" value="UniProtKB-UniRule"/>
</dbReference>
<comment type="subcellular location">
    <subcellularLocation>
        <location evidence="2 11">Cytoplasm</location>
    </subcellularLocation>
</comment>
<dbReference type="GO" id="GO:0005737">
    <property type="term" value="C:cytoplasm"/>
    <property type="evidence" value="ECO:0007669"/>
    <property type="project" value="UniProtKB-SubCell"/>
</dbReference>
<keyword evidence="7 11" id="KW-0808">Transferase</keyword>
<evidence type="ECO:0000256" key="3">
    <source>
        <dbReference type="ARBA" id="ARBA00004857"/>
    </source>
</evidence>
<organism evidence="12 13">
    <name type="scientific">Chromobacterium vaccinii</name>
    <dbReference type="NCBI Taxonomy" id="1108595"/>
    <lineage>
        <taxon>Bacteria</taxon>
        <taxon>Pseudomonadati</taxon>
        <taxon>Pseudomonadota</taxon>
        <taxon>Betaproteobacteria</taxon>
        <taxon>Neisseriales</taxon>
        <taxon>Chromobacteriaceae</taxon>
        <taxon>Chromobacterium</taxon>
    </lineage>
</organism>
<dbReference type="Proteomes" id="UP000178776">
    <property type="component" value="Chromosome"/>
</dbReference>
<evidence type="ECO:0000256" key="8">
    <source>
        <dbReference type="ARBA" id="ARBA00023126"/>
    </source>
</evidence>
<dbReference type="EMBL" id="CP017707">
    <property type="protein sequence ID" value="AOZ50737.1"/>
    <property type="molecule type" value="Genomic_DNA"/>
</dbReference>
<evidence type="ECO:0000313" key="12">
    <source>
        <dbReference type="EMBL" id="AOZ50737.1"/>
    </source>
</evidence>
<evidence type="ECO:0000256" key="7">
    <source>
        <dbReference type="ARBA" id="ARBA00022679"/>
    </source>
</evidence>
<accession>A0A1D9LHK1</accession>
<evidence type="ECO:0000256" key="4">
    <source>
        <dbReference type="ARBA" id="ARBA00008426"/>
    </source>
</evidence>
<dbReference type="Pfam" id="PF00923">
    <property type="entry name" value="TAL_FSA"/>
    <property type="match status" value="1"/>
</dbReference>
<dbReference type="PROSITE" id="PS00958">
    <property type="entry name" value="TRANSALDOLASE_2"/>
    <property type="match status" value="1"/>
</dbReference>
<dbReference type="RefSeq" id="WP_070980052.1">
    <property type="nucleotide sequence ID" value="NZ_CP017707.1"/>
</dbReference>
<evidence type="ECO:0000256" key="2">
    <source>
        <dbReference type="ARBA" id="ARBA00004496"/>
    </source>
</evidence>
<proteinExistence type="inferred from homology"/>
<dbReference type="SUPFAM" id="SSF51569">
    <property type="entry name" value="Aldolase"/>
    <property type="match status" value="1"/>
</dbReference>
<dbReference type="GO" id="GO:0005975">
    <property type="term" value="P:carbohydrate metabolic process"/>
    <property type="evidence" value="ECO:0007669"/>
    <property type="project" value="InterPro"/>
</dbReference>
<dbReference type="PROSITE" id="PS01054">
    <property type="entry name" value="TRANSALDOLASE_1"/>
    <property type="match status" value="1"/>
</dbReference>
<dbReference type="HAMAP" id="MF_00493">
    <property type="entry name" value="Transaldolase_2"/>
    <property type="match status" value="1"/>
</dbReference>
<dbReference type="AlphaFoldDB" id="A0A1D9LHK1"/>
<evidence type="ECO:0000256" key="5">
    <source>
        <dbReference type="ARBA" id="ARBA00013151"/>
    </source>
</evidence>